<keyword evidence="2" id="KW-1185">Reference proteome</keyword>
<name>A0ABD5VN75_9EURY</name>
<dbReference type="Proteomes" id="UP001596395">
    <property type="component" value="Unassembled WGS sequence"/>
</dbReference>
<sequence length="183" mass="20472">MSEDVVSNGLVDDRYVKALRLVEEFQSQVGALLRQFEAQMMQAQPELFEQGETARLRQSENPGSGLANHRINHSLSGPAAPDGVDLNVHLYWMPPAEYNRTDIDGALRAFGYKLKGADTGIDESVAEQTRAGEWELEMAPNPYDSNTVFYRHVSSKAEIMDAMTVLVDHFETFGDAYHMESQS</sequence>
<evidence type="ECO:0000313" key="2">
    <source>
        <dbReference type="Proteomes" id="UP001596395"/>
    </source>
</evidence>
<accession>A0ABD5VN75</accession>
<dbReference type="RefSeq" id="WP_336351877.1">
    <property type="nucleotide sequence ID" value="NZ_JAZAQL010000004.1"/>
</dbReference>
<dbReference type="AlphaFoldDB" id="A0ABD5VN75"/>
<proteinExistence type="predicted"/>
<dbReference type="EMBL" id="JBHSXN010000004">
    <property type="protein sequence ID" value="MFC6954939.1"/>
    <property type="molecule type" value="Genomic_DNA"/>
</dbReference>
<gene>
    <name evidence="1" type="ORF">ACFQGB_18895</name>
</gene>
<comment type="caution">
    <text evidence="1">The sequence shown here is derived from an EMBL/GenBank/DDBJ whole genome shotgun (WGS) entry which is preliminary data.</text>
</comment>
<reference evidence="1 2" key="1">
    <citation type="journal article" date="2019" name="Int. J. Syst. Evol. Microbiol.">
        <title>The Global Catalogue of Microorganisms (GCM) 10K type strain sequencing project: providing services to taxonomists for standard genome sequencing and annotation.</title>
        <authorList>
            <consortium name="The Broad Institute Genomics Platform"/>
            <consortium name="The Broad Institute Genome Sequencing Center for Infectious Disease"/>
            <person name="Wu L."/>
            <person name="Ma J."/>
        </authorList>
    </citation>
    <scope>NUCLEOTIDE SEQUENCE [LARGE SCALE GENOMIC DNA]</scope>
    <source>
        <strain evidence="1 2">GX26</strain>
    </source>
</reference>
<protein>
    <submittedName>
        <fullName evidence="1">Uncharacterized protein</fullName>
    </submittedName>
</protein>
<evidence type="ECO:0000313" key="1">
    <source>
        <dbReference type="EMBL" id="MFC6954939.1"/>
    </source>
</evidence>
<organism evidence="1 2">
    <name type="scientific">Halorubellus litoreus</name>
    <dbReference type="NCBI Taxonomy" id="755308"/>
    <lineage>
        <taxon>Archaea</taxon>
        <taxon>Methanobacteriati</taxon>
        <taxon>Methanobacteriota</taxon>
        <taxon>Stenosarchaea group</taxon>
        <taxon>Halobacteria</taxon>
        <taxon>Halobacteriales</taxon>
        <taxon>Halorubellaceae</taxon>
        <taxon>Halorubellus</taxon>
    </lineage>
</organism>